<organism evidence="8 9">
    <name type="scientific">Candidatus Borkfalkia avistercoris</name>
    <dbReference type="NCBI Taxonomy" id="2838504"/>
    <lineage>
        <taxon>Bacteria</taxon>
        <taxon>Bacillati</taxon>
        <taxon>Bacillota</taxon>
        <taxon>Clostridia</taxon>
        <taxon>Christensenellales</taxon>
        <taxon>Christensenellaceae</taxon>
        <taxon>Candidatus Borkfalkia</taxon>
    </lineage>
</organism>
<proteinExistence type="predicted"/>
<feature type="domain" description="ABC-2 type transporter transmembrane" evidence="7">
    <location>
        <begin position="15"/>
        <end position="218"/>
    </location>
</feature>
<evidence type="ECO:0000256" key="4">
    <source>
        <dbReference type="ARBA" id="ARBA00022989"/>
    </source>
</evidence>
<keyword evidence="3 6" id="KW-0812">Transmembrane</keyword>
<reference evidence="8" key="2">
    <citation type="submission" date="2021-04" db="EMBL/GenBank/DDBJ databases">
        <authorList>
            <person name="Gilroy R."/>
        </authorList>
    </citation>
    <scope>NUCLEOTIDE SEQUENCE</scope>
    <source>
        <strain evidence="8">CHK187-5294</strain>
    </source>
</reference>
<evidence type="ECO:0000313" key="9">
    <source>
        <dbReference type="Proteomes" id="UP000824132"/>
    </source>
</evidence>
<accession>A0A9D2IDH9</accession>
<sequence>MKKFRKRSARANLEHFRVLTARYFRQIFTNAGILLPLLLQAPVMVLILFIVADTTAFTSQNLLRANIILFMLVVMSALMGLLNSYREICKERDILAREVFGGLDVSSYVLSKTAVLSAVGAVQSALLFAGSLLFIDYNMPSPAVSYPLCFLTMILTNISVTALGLFISALLKKSESAILPVLIVIILQVVFSDCLISLDGAAGFIKYITPAAWGIAVFGNIFDLDTWPFQATQHDLYGLHPVVCLAVLAAFALLFLFLTTAKLKREFRQKD</sequence>
<dbReference type="EMBL" id="DXCL01000012">
    <property type="protein sequence ID" value="HIZ03077.1"/>
    <property type="molecule type" value="Genomic_DNA"/>
</dbReference>
<evidence type="ECO:0000256" key="1">
    <source>
        <dbReference type="ARBA" id="ARBA00004141"/>
    </source>
</evidence>
<dbReference type="PANTHER" id="PTHR48041:SF139">
    <property type="entry name" value="PROTEIN SCARLET"/>
    <property type="match status" value="1"/>
</dbReference>
<comment type="caution">
    <text evidence="8">The sequence shown here is derived from an EMBL/GenBank/DDBJ whole genome shotgun (WGS) entry which is preliminary data.</text>
</comment>
<keyword evidence="5 6" id="KW-0472">Membrane</keyword>
<dbReference type="PANTHER" id="PTHR48041">
    <property type="entry name" value="ABC TRANSPORTER G FAMILY MEMBER 28"/>
    <property type="match status" value="1"/>
</dbReference>
<protein>
    <submittedName>
        <fullName evidence="8">ABC transporter permease</fullName>
    </submittedName>
</protein>
<feature type="transmembrane region" description="Helical" evidence="6">
    <location>
        <begin position="27"/>
        <end position="51"/>
    </location>
</feature>
<feature type="transmembrane region" description="Helical" evidence="6">
    <location>
        <begin position="116"/>
        <end position="135"/>
    </location>
</feature>
<keyword evidence="2" id="KW-0813">Transport</keyword>
<dbReference type="InterPro" id="IPR050352">
    <property type="entry name" value="ABCG_transporters"/>
</dbReference>
<gene>
    <name evidence="8" type="ORF">H9727_02200</name>
</gene>
<feature type="transmembrane region" description="Helical" evidence="6">
    <location>
        <begin position="147"/>
        <end position="171"/>
    </location>
</feature>
<evidence type="ECO:0000259" key="7">
    <source>
        <dbReference type="Pfam" id="PF01061"/>
    </source>
</evidence>
<evidence type="ECO:0000313" key="8">
    <source>
        <dbReference type="EMBL" id="HIZ03077.1"/>
    </source>
</evidence>
<feature type="transmembrane region" description="Helical" evidence="6">
    <location>
        <begin position="63"/>
        <end position="82"/>
    </location>
</feature>
<dbReference type="Pfam" id="PF01061">
    <property type="entry name" value="ABC2_membrane"/>
    <property type="match status" value="1"/>
</dbReference>
<feature type="transmembrane region" description="Helical" evidence="6">
    <location>
        <begin position="177"/>
        <end position="196"/>
    </location>
</feature>
<evidence type="ECO:0000256" key="5">
    <source>
        <dbReference type="ARBA" id="ARBA00023136"/>
    </source>
</evidence>
<evidence type="ECO:0000256" key="6">
    <source>
        <dbReference type="SAM" id="Phobius"/>
    </source>
</evidence>
<dbReference type="AlphaFoldDB" id="A0A9D2IDH9"/>
<evidence type="ECO:0000256" key="2">
    <source>
        <dbReference type="ARBA" id="ARBA00022448"/>
    </source>
</evidence>
<comment type="subcellular location">
    <subcellularLocation>
        <location evidence="1">Membrane</location>
        <topology evidence="1">Multi-pass membrane protein</topology>
    </subcellularLocation>
</comment>
<evidence type="ECO:0000256" key="3">
    <source>
        <dbReference type="ARBA" id="ARBA00022692"/>
    </source>
</evidence>
<dbReference type="InterPro" id="IPR013525">
    <property type="entry name" value="ABC2_TM"/>
</dbReference>
<dbReference type="GO" id="GO:0016020">
    <property type="term" value="C:membrane"/>
    <property type="evidence" value="ECO:0007669"/>
    <property type="project" value="UniProtKB-SubCell"/>
</dbReference>
<feature type="transmembrane region" description="Helical" evidence="6">
    <location>
        <begin position="237"/>
        <end position="258"/>
    </location>
</feature>
<dbReference type="Proteomes" id="UP000824132">
    <property type="component" value="Unassembled WGS sequence"/>
</dbReference>
<keyword evidence="4 6" id="KW-1133">Transmembrane helix</keyword>
<name>A0A9D2IDH9_9FIRM</name>
<dbReference type="GO" id="GO:0140359">
    <property type="term" value="F:ABC-type transporter activity"/>
    <property type="evidence" value="ECO:0007669"/>
    <property type="project" value="InterPro"/>
</dbReference>
<reference evidence="8" key="1">
    <citation type="journal article" date="2021" name="PeerJ">
        <title>Extensive microbial diversity within the chicken gut microbiome revealed by metagenomics and culture.</title>
        <authorList>
            <person name="Gilroy R."/>
            <person name="Ravi A."/>
            <person name="Getino M."/>
            <person name="Pursley I."/>
            <person name="Horton D.L."/>
            <person name="Alikhan N.F."/>
            <person name="Baker D."/>
            <person name="Gharbi K."/>
            <person name="Hall N."/>
            <person name="Watson M."/>
            <person name="Adriaenssens E.M."/>
            <person name="Foster-Nyarko E."/>
            <person name="Jarju S."/>
            <person name="Secka A."/>
            <person name="Antonio M."/>
            <person name="Oren A."/>
            <person name="Chaudhuri R.R."/>
            <person name="La Ragione R."/>
            <person name="Hildebrand F."/>
            <person name="Pallen M.J."/>
        </authorList>
    </citation>
    <scope>NUCLEOTIDE SEQUENCE</scope>
    <source>
        <strain evidence="8">CHK187-5294</strain>
    </source>
</reference>